<comment type="caution">
    <text evidence="1">The sequence shown here is derived from an EMBL/GenBank/DDBJ whole genome shotgun (WGS) entry which is preliminary data.</text>
</comment>
<organism evidence="1 2">
    <name type="scientific">Aliivibrio sifiae</name>
    <dbReference type="NCBI Taxonomy" id="566293"/>
    <lineage>
        <taxon>Bacteria</taxon>
        <taxon>Pseudomonadati</taxon>
        <taxon>Pseudomonadota</taxon>
        <taxon>Gammaproteobacteria</taxon>
        <taxon>Vibrionales</taxon>
        <taxon>Vibrionaceae</taxon>
        <taxon>Aliivibrio</taxon>
    </lineage>
</organism>
<proteinExistence type="predicted"/>
<sequence>MAREISQDITVLFSAFDIKERSYNELSEVERYNKIKKSWNALDLLSKSKMSGSHVLNKSCEHFVNKKEPAL</sequence>
<dbReference type="Proteomes" id="UP000239263">
    <property type="component" value="Unassembled WGS sequence"/>
</dbReference>
<reference evidence="1 2" key="1">
    <citation type="submission" date="2016-12" db="EMBL/GenBank/DDBJ databases">
        <title>Diversity of luminous bacteria.</title>
        <authorList>
            <person name="Yoshizawa S."/>
            <person name="Kogure K."/>
        </authorList>
    </citation>
    <scope>NUCLEOTIDE SEQUENCE [LARGE SCALE GENOMIC DNA]</scope>
    <source>
        <strain evidence="1 2">ATCC 33715</strain>
    </source>
</reference>
<evidence type="ECO:0000313" key="2">
    <source>
        <dbReference type="Proteomes" id="UP000239263"/>
    </source>
</evidence>
<dbReference type="RefSeq" id="WP_105056282.1">
    <property type="nucleotide sequence ID" value="NZ_CAWNRT010000002.1"/>
</dbReference>
<accession>A0A2S7X3Y6</accession>
<protein>
    <submittedName>
        <fullName evidence="1">Uncharacterized protein</fullName>
    </submittedName>
</protein>
<evidence type="ECO:0000313" key="1">
    <source>
        <dbReference type="EMBL" id="PQJ84903.1"/>
    </source>
</evidence>
<gene>
    <name evidence="1" type="ORF">BTO22_15565</name>
</gene>
<dbReference type="AlphaFoldDB" id="A0A2S7X3Y6"/>
<dbReference type="EMBL" id="MSCO01000002">
    <property type="protein sequence ID" value="PQJ84903.1"/>
    <property type="molecule type" value="Genomic_DNA"/>
</dbReference>
<dbReference type="OrthoDB" id="5918368at2"/>
<name>A0A2S7X3Y6_9GAMM</name>